<feature type="non-terminal residue" evidence="3">
    <location>
        <position position="1"/>
    </location>
</feature>
<dbReference type="AlphaFoldDB" id="A0A4S8LEG8"/>
<dbReference type="InterPro" id="IPR027417">
    <property type="entry name" value="P-loop_NTPase"/>
</dbReference>
<evidence type="ECO:0000256" key="1">
    <source>
        <dbReference type="ARBA" id="ARBA00022737"/>
    </source>
</evidence>
<evidence type="ECO:0000313" key="4">
    <source>
        <dbReference type="Proteomes" id="UP000297245"/>
    </source>
</evidence>
<dbReference type="Pfam" id="PF24883">
    <property type="entry name" value="NPHP3_N"/>
    <property type="match status" value="1"/>
</dbReference>
<dbReference type="OrthoDB" id="5967843at2759"/>
<dbReference type="SUPFAM" id="SSF52540">
    <property type="entry name" value="P-loop containing nucleoside triphosphate hydrolases"/>
    <property type="match status" value="1"/>
</dbReference>
<accession>A0A4S8LEG8</accession>
<organism evidence="3 4">
    <name type="scientific">Dendrothele bispora (strain CBS 962.96)</name>
    <dbReference type="NCBI Taxonomy" id="1314807"/>
    <lineage>
        <taxon>Eukaryota</taxon>
        <taxon>Fungi</taxon>
        <taxon>Dikarya</taxon>
        <taxon>Basidiomycota</taxon>
        <taxon>Agaricomycotina</taxon>
        <taxon>Agaricomycetes</taxon>
        <taxon>Agaricomycetidae</taxon>
        <taxon>Agaricales</taxon>
        <taxon>Agaricales incertae sedis</taxon>
        <taxon>Dendrothele</taxon>
    </lineage>
</organism>
<sequence length="104" mass="11392">KCMEGTREQLLQDLEKWTTSNEQNVAWISGIAGTGKSAVAVSLASRVRENLEGSVSLALTFHCVKGEETSKLSLLVPTICYYLAQICPAYGEILLDIFNRDPSL</sequence>
<feature type="domain" description="Nephrocystin 3-like N-terminal" evidence="2">
    <location>
        <begin position="5"/>
        <end position="101"/>
    </location>
</feature>
<name>A0A4S8LEG8_DENBC</name>
<proteinExistence type="predicted"/>
<reference evidence="3 4" key="1">
    <citation type="journal article" date="2019" name="Nat. Ecol. Evol.">
        <title>Megaphylogeny resolves global patterns of mushroom evolution.</title>
        <authorList>
            <person name="Varga T."/>
            <person name="Krizsan K."/>
            <person name="Foldi C."/>
            <person name="Dima B."/>
            <person name="Sanchez-Garcia M."/>
            <person name="Sanchez-Ramirez S."/>
            <person name="Szollosi G.J."/>
            <person name="Szarkandi J.G."/>
            <person name="Papp V."/>
            <person name="Albert L."/>
            <person name="Andreopoulos W."/>
            <person name="Angelini C."/>
            <person name="Antonin V."/>
            <person name="Barry K.W."/>
            <person name="Bougher N.L."/>
            <person name="Buchanan P."/>
            <person name="Buyck B."/>
            <person name="Bense V."/>
            <person name="Catcheside P."/>
            <person name="Chovatia M."/>
            <person name="Cooper J."/>
            <person name="Damon W."/>
            <person name="Desjardin D."/>
            <person name="Finy P."/>
            <person name="Geml J."/>
            <person name="Haridas S."/>
            <person name="Hughes K."/>
            <person name="Justo A."/>
            <person name="Karasinski D."/>
            <person name="Kautmanova I."/>
            <person name="Kiss B."/>
            <person name="Kocsube S."/>
            <person name="Kotiranta H."/>
            <person name="LaButti K.M."/>
            <person name="Lechner B.E."/>
            <person name="Liimatainen K."/>
            <person name="Lipzen A."/>
            <person name="Lukacs Z."/>
            <person name="Mihaltcheva S."/>
            <person name="Morgado L.N."/>
            <person name="Niskanen T."/>
            <person name="Noordeloos M.E."/>
            <person name="Ohm R.A."/>
            <person name="Ortiz-Santana B."/>
            <person name="Ovrebo C."/>
            <person name="Racz N."/>
            <person name="Riley R."/>
            <person name="Savchenko A."/>
            <person name="Shiryaev A."/>
            <person name="Soop K."/>
            <person name="Spirin V."/>
            <person name="Szebenyi C."/>
            <person name="Tomsovsky M."/>
            <person name="Tulloss R.E."/>
            <person name="Uehling J."/>
            <person name="Grigoriev I.V."/>
            <person name="Vagvolgyi C."/>
            <person name="Papp T."/>
            <person name="Martin F.M."/>
            <person name="Miettinen O."/>
            <person name="Hibbett D.S."/>
            <person name="Nagy L.G."/>
        </authorList>
    </citation>
    <scope>NUCLEOTIDE SEQUENCE [LARGE SCALE GENOMIC DNA]</scope>
    <source>
        <strain evidence="3 4">CBS 962.96</strain>
    </source>
</reference>
<dbReference type="Gene3D" id="3.40.50.300">
    <property type="entry name" value="P-loop containing nucleotide triphosphate hydrolases"/>
    <property type="match status" value="1"/>
</dbReference>
<evidence type="ECO:0000259" key="2">
    <source>
        <dbReference type="Pfam" id="PF24883"/>
    </source>
</evidence>
<protein>
    <recommendedName>
        <fullName evidence="2">Nephrocystin 3-like N-terminal domain-containing protein</fullName>
    </recommendedName>
</protein>
<keyword evidence="4" id="KW-1185">Reference proteome</keyword>
<keyword evidence="1" id="KW-0677">Repeat</keyword>
<gene>
    <name evidence="3" type="ORF">K435DRAFT_564979</name>
</gene>
<dbReference type="EMBL" id="ML179478">
    <property type="protein sequence ID" value="THU86818.1"/>
    <property type="molecule type" value="Genomic_DNA"/>
</dbReference>
<dbReference type="Proteomes" id="UP000297245">
    <property type="component" value="Unassembled WGS sequence"/>
</dbReference>
<feature type="non-terminal residue" evidence="3">
    <location>
        <position position="104"/>
    </location>
</feature>
<dbReference type="InterPro" id="IPR056884">
    <property type="entry name" value="NPHP3-like_N"/>
</dbReference>
<evidence type="ECO:0000313" key="3">
    <source>
        <dbReference type="EMBL" id="THU86818.1"/>
    </source>
</evidence>